<comment type="caution">
    <text evidence="2">The sequence shown here is derived from an EMBL/GenBank/DDBJ whole genome shotgun (WGS) entry which is preliminary data.</text>
</comment>
<evidence type="ECO:0000256" key="1">
    <source>
        <dbReference type="SAM" id="Phobius"/>
    </source>
</evidence>
<dbReference type="PANTHER" id="PTHR32063:SF78">
    <property type="entry name" value="ACRB_ACRD_ACRF FAMILY PROTEIN"/>
    <property type="match status" value="1"/>
</dbReference>
<dbReference type="EMBL" id="BAAAFZ010000001">
    <property type="protein sequence ID" value="GAA0566162.1"/>
    <property type="molecule type" value="Genomic_DNA"/>
</dbReference>
<gene>
    <name evidence="2" type="ORF">GCM10009416_00110</name>
</gene>
<feature type="transmembrane region" description="Helical" evidence="1">
    <location>
        <begin position="987"/>
        <end position="1013"/>
    </location>
</feature>
<feature type="transmembrane region" description="Helical" evidence="1">
    <location>
        <begin position="529"/>
        <end position="547"/>
    </location>
</feature>
<keyword evidence="1" id="KW-0472">Membrane</keyword>
<feature type="transmembrane region" description="Helical" evidence="1">
    <location>
        <begin position="859"/>
        <end position="876"/>
    </location>
</feature>
<dbReference type="InterPro" id="IPR001036">
    <property type="entry name" value="Acrflvin-R"/>
</dbReference>
<feature type="transmembrane region" description="Helical" evidence="1">
    <location>
        <begin position="907"/>
        <end position="922"/>
    </location>
</feature>
<keyword evidence="3" id="KW-1185">Reference proteome</keyword>
<feature type="transmembrane region" description="Helical" evidence="1">
    <location>
        <begin position="360"/>
        <end position="381"/>
    </location>
</feature>
<name>A0ABN1EGF6_9PROT</name>
<dbReference type="Gene3D" id="1.20.1640.10">
    <property type="entry name" value="Multidrug efflux transporter AcrB transmembrane domain"/>
    <property type="match status" value="2"/>
</dbReference>
<dbReference type="Proteomes" id="UP001501588">
    <property type="component" value="Unassembled WGS sequence"/>
</dbReference>
<reference evidence="2 3" key="1">
    <citation type="journal article" date="2019" name="Int. J. Syst. Evol. Microbiol.">
        <title>The Global Catalogue of Microorganisms (GCM) 10K type strain sequencing project: providing services to taxonomists for standard genome sequencing and annotation.</title>
        <authorList>
            <consortium name="The Broad Institute Genomics Platform"/>
            <consortium name="The Broad Institute Genome Sequencing Center for Infectious Disease"/>
            <person name="Wu L."/>
            <person name="Ma J."/>
        </authorList>
    </citation>
    <scope>NUCLEOTIDE SEQUENCE [LARGE SCALE GENOMIC DNA]</scope>
    <source>
        <strain evidence="2 3">JCM 9933</strain>
    </source>
</reference>
<feature type="transmembrane region" description="Helical" evidence="1">
    <location>
        <begin position="463"/>
        <end position="486"/>
    </location>
</feature>
<dbReference type="PANTHER" id="PTHR32063">
    <property type="match status" value="1"/>
</dbReference>
<feature type="transmembrane region" description="Helical" evidence="1">
    <location>
        <begin position="431"/>
        <end position="451"/>
    </location>
</feature>
<dbReference type="InterPro" id="IPR027463">
    <property type="entry name" value="AcrB_DN_DC_subdom"/>
</dbReference>
<dbReference type="Gene3D" id="3.30.70.1430">
    <property type="entry name" value="Multidrug efflux transporter AcrB pore domain"/>
    <property type="match status" value="2"/>
</dbReference>
<dbReference type="Gene3D" id="3.30.2090.10">
    <property type="entry name" value="Multidrug efflux transporter AcrB TolC docking domain, DN and DC subdomains"/>
    <property type="match status" value="2"/>
</dbReference>
<feature type="transmembrane region" description="Helical" evidence="1">
    <location>
        <begin position="334"/>
        <end position="353"/>
    </location>
</feature>
<dbReference type="SUPFAM" id="SSF82693">
    <property type="entry name" value="Multidrug efflux transporter AcrB pore domain, PN1, PN2, PC1 and PC2 subdomains"/>
    <property type="match status" value="4"/>
</dbReference>
<proteinExistence type="predicted"/>
<dbReference type="Gene3D" id="3.30.70.1320">
    <property type="entry name" value="Multidrug efflux transporter AcrB pore domain like"/>
    <property type="match status" value="1"/>
</dbReference>
<dbReference type="SUPFAM" id="SSF82866">
    <property type="entry name" value="Multidrug efflux transporter AcrB transmembrane domain"/>
    <property type="match status" value="2"/>
</dbReference>
<feature type="transmembrane region" description="Helical" evidence="1">
    <location>
        <begin position="959"/>
        <end position="981"/>
    </location>
</feature>
<dbReference type="PRINTS" id="PR00702">
    <property type="entry name" value="ACRIFLAVINRP"/>
</dbReference>
<accession>A0ABN1EGF6</accession>
<dbReference type="Pfam" id="PF00873">
    <property type="entry name" value="ACR_tran"/>
    <property type="match status" value="1"/>
</dbReference>
<evidence type="ECO:0000313" key="2">
    <source>
        <dbReference type="EMBL" id="GAA0566162.1"/>
    </source>
</evidence>
<evidence type="ECO:0000313" key="3">
    <source>
        <dbReference type="Proteomes" id="UP001501588"/>
    </source>
</evidence>
<feature type="transmembrane region" description="Helical" evidence="1">
    <location>
        <begin position="12"/>
        <end position="32"/>
    </location>
</feature>
<dbReference type="RefSeq" id="WP_343893075.1">
    <property type="nucleotide sequence ID" value="NZ_BAAAFZ010000001.1"/>
</dbReference>
<keyword evidence="1" id="KW-1133">Transmembrane helix</keyword>
<keyword evidence="1" id="KW-0812">Transmembrane</keyword>
<organism evidence="2 3">
    <name type="scientific">Craurococcus roseus</name>
    <dbReference type="NCBI Taxonomy" id="77585"/>
    <lineage>
        <taxon>Bacteria</taxon>
        <taxon>Pseudomonadati</taxon>
        <taxon>Pseudomonadota</taxon>
        <taxon>Alphaproteobacteria</taxon>
        <taxon>Acetobacterales</taxon>
        <taxon>Acetobacteraceae</taxon>
        <taxon>Craurococcus</taxon>
    </lineage>
</organism>
<sequence length="1032" mass="107932">MSISEPFIRRPIATALLSVGLALAGLAAYFALPVAPLPSVDLPTIVVFANQPGADPATMASSVAAPLERRLGAIAGVSEMTSTSSLGSTSIVVQFELSRSVEGAARDVQAAINAAGGDLPAGLPTPPTFRKANPGDAPVLIMSMASDTVAPGAVYDAVDSVVAPRIAQVPGVSQVVISGAEQPAIRVAVDPAAAKAAGVSMETIRQAIAANNVTQATGLIDGREQSAAVSVNDRLNAPEDYAGIIVKSQNGAVVRLSSVARVALDTRDRRQAGSYDGRPAVLVIVFKQADANVIEVVDGIQRLVPQLERWLPAGLKVRTVRDRSETIRASVHDVQQALLISIALVVAVVAVFLRRPSAVAAAGAAVPLSLLGTLAAMWLLGYSLNNLSLMALTISVGFVVDDAIVMIENMSRLMERGMAPMQAALVGARQIGFTVVSITVSLIAVFIPLLFMGGIVGRLFREFSATLAIAVALSGVISLTLTPMLAGHLARAEPRPPGRLARAFEAAMDGLTRGYLWSLRHALRFRRTMLLLTLGLVGLTVWLYTVVPKGFFPDQDTGLVIGTTRAPPDTSFRAMLELQERVVQVLLRDPAVAGISSSVGGGNFNASVSQGRLFISLKPLSERPDASAAQVVERLRRPLAAVPGIQTFLRAVQDIGIGGRPGNAANQFVLLSPDLEGLATWSEVLVNRLRTVPGLSDVSSDQQRAGLVTRLEIDRDAAARLGVSVQAIDAALNSAFSQRQVSVIYRPRNQYRVVLEVEPGRQQHPEQVDDIYVTGTGGAQVPLSSLVRIERAAAPLAVTKQGQFPASTITFNLAPGVSLGAASAAVEAAVREVGLPAGMRTEFAGGAKAFQSFARDEPLLILAAVLAIYIVLGVLYEHLLHPLTIISTLPAAGIGALLALLATGTPFTVIAFIGVILLMGIVKKNAIMMVDFALEHERNEGVGGAAAILEACRERFRPILMTTLAAVFGAVPLALASGAGSELRQPLGIAIIGGLLLSQLLTLYTTPAVFLALDGWGAGRRAAVPSAIPQQG</sequence>
<dbReference type="Gene3D" id="3.30.70.1440">
    <property type="entry name" value="Multidrug efflux transporter AcrB pore domain"/>
    <property type="match status" value="1"/>
</dbReference>
<protein>
    <submittedName>
        <fullName evidence="2">Efflux RND transporter permease subunit</fullName>
    </submittedName>
</protein>
<dbReference type="SUPFAM" id="SSF82714">
    <property type="entry name" value="Multidrug efflux transporter AcrB TolC docking domain, DN and DC subdomains"/>
    <property type="match status" value="2"/>
</dbReference>